<dbReference type="EMBL" id="CP012672">
    <property type="protein sequence ID" value="AUX37927.1"/>
    <property type="molecule type" value="Genomic_DNA"/>
</dbReference>
<dbReference type="SUPFAM" id="SSF54593">
    <property type="entry name" value="Glyoxalase/Bleomycin resistance protein/Dihydroxybiphenyl dioxygenase"/>
    <property type="match status" value="1"/>
</dbReference>
<dbReference type="AlphaFoldDB" id="A0A4P2R4D0"/>
<evidence type="ECO:0000313" key="3">
    <source>
        <dbReference type="Proteomes" id="UP000295497"/>
    </source>
</evidence>
<feature type="domain" description="VOC" evidence="1">
    <location>
        <begin position="5"/>
        <end position="122"/>
    </location>
</feature>
<dbReference type="InterPro" id="IPR041581">
    <property type="entry name" value="Glyoxalase_6"/>
</dbReference>
<dbReference type="Gene3D" id="3.10.180.10">
    <property type="entry name" value="2,3-Dihydroxybiphenyl 1,2-Dioxygenase, domain 1"/>
    <property type="match status" value="1"/>
</dbReference>
<dbReference type="RefSeq" id="WP_129580457.1">
    <property type="nucleotide sequence ID" value="NZ_CP012672.1"/>
</dbReference>
<organism evidence="2 3">
    <name type="scientific">Sorangium cellulosum</name>
    <name type="common">Polyangium cellulosum</name>
    <dbReference type="NCBI Taxonomy" id="56"/>
    <lineage>
        <taxon>Bacteria</taxon>
        <taxon>Pseudomonadati</taxon>
        <taxon>Myxococcota</taxon>
        <taxon>Polyangia</taxon>
        <taxon>Polyangiales</taxon>
        <taxon>Polyangiaceae</taxon>
        <taxon>Sorangium</taxon>
    </lineage>
</organism>
<dbReference type="PANTHER" id="PTHR35908">
    <property type="entry name" value="HYPOTHETICAL FUSION PROTEIN"/>
    <property type="match status" value="1"/>
</dbReference>
<protein>
    <submittedName>
        <fullName evidence="2">Glyoxalase</fullName>
    </submittedName>
</protein>
<dbReference type="PROSITE" id="PS51819">
    <property type="entry name" value="VOC"/>
    <property type="match status" value="1"/>
</dbReference>
<dbReference type="Proteomes" id="UP000295497">
    <property type="component" value="Chromosome"/>
</dbReference>
<proteinExistence type="predicted"/>
<sequence>MHRSRLCALVIDCKVEDIDAAADFWSRALGKPVRKNAPVDSGYREIETRDDELIMLLQQVEHPSRTHLDIETDDLDAEVRRLEALGARRVEFIKRWWVMEAPTGHRFCVVRPQRGPLEAHGNANVWSDDPGKPGAQ</sequence>
<dbReference type="Pfam" id="PF18029">
    <property type="entry name" value="Glyoxalase_6"/>
    <property type="match status" value="1"/>
</dbReference>
<evidence type="ECO:0000259" key="1">
    <source>
        <dbReference type="PROSITE" id="PS51819"/>
    </source>
</evidence>
<accession>A0A4P2R4D0</accession>
<dbReference type="InterPro" id="IPR029068">
    <property type="entry name" value="Glyas_Bleomycin-R_OHBP_Dase"/>
</dbReference>
<evidence type="ECO:0000313" key="2">
    <source>
        <dbReference type="EMBL" id="AUX37927.1"/>
    </source>
</evidence>
<dbReference type="InterPro" id="IPR037523">
    <property type="entry name" value="VOC_core"/>
</dbReference>
<gene>
    <name evidence="2" type="ORF">SOCE836_101650</name>
</gene>
<reference evidence="2 3" key="1">
    <citation type="submission" date="2015-09" db="EMBL/GenBank/DDBJ databases">
        <title>Sorangium comparison.</title>
        <authorList>
            <person name="Zaburannyi N."/>
            <person name="Bunk B."/>
            <person name="Overmann J."/>
            <person name="Mueller R."/>
        </authorList>
    </citation>
    <scope>NUCLEOTIDE SEQUENCE [LARGE SCALE GENOMIC DNA]</scope>
    <source>
        <strain evidence="2 3">So ce836</strain>
    </source>
</reference>
<dbReference type="PANTHER" id="PTHR35908:SF1">
    <property type="entry name" value="CONSERVED PROTEIN"/>
    <property type="match status" value="1"/>
</dbReference>
<name>A0A4P2R4D0_SORCE</name>